<keyword evidence="1 4" id="KW-0808">Transferase</keyword>
<dbReference type="SUPFAM" id="SSF55729">
    <property type="entry name" value="Acyl-CoA N-acyltransferases (Nat)"/>
    <property type="match status" value="1"/>
</dbReference>
<keyword evidence="5" id="KW-1185">Reference proteome</keyword>
<evidence type="ECO:0000256" key="1">
    <source>
        <dbReference type="ARBA" id="ARBA00022679"/>
    </source>
</evidence>
<proteinExistence type="predicted"/>
<feature type="domain" description="N-acetyltransferase" evidence="3">
    <location>
        <begin position="1"/>
        <end position="150"/>
    </location>
</feature>
<name>A0A3S0RK68_9GAMM</name>
<organism evidence="4 5">
    <name type="scientific">Dyella choica</name>
    <dbReference type="NCBI Taxonomy" id="1927959"/>
    <lineage>
        <taxon>Bacteria</taxon>
        <taxon>Pseudomonadati</taxon>
        <taxon>Pseudomonadota</taxon>
        <taxon>Gammaproteobacteria</taxon>
        <taxon>Lysobacterales</taxon>
        <taxon>Rhodanobacteraceae</taxon>
        <taxon>Dyella</taxon>
    </lineage>
</organism>
<dbReference type="EMBL" id="RYYV01000008">
    <property type="protein sequence ID" value="RUL74923.1"/>
    <property type="molecule type" value="Genomic_DNA"/>
</dbReference>
<evidence type="ECO:0000313" key="5">
    <source>
        <dbReference type="Proteomes" id="UP000274358"/>
    </source>
</evidence>
<dbReference type="CDD" id="cd04301">
    <property type="entry name" value="NAT_SF"/>
    <property type="match status" value="1"/>
</dbReference>
<dbReference type="OrthoDB" id="6172743at2"/>
<sequence length="158" mass="17555">MQVRNAQISETAMLAQLWFDGWQDAHAAILPVELARLRTRESFEERLLRGLAEVRVIGAVGTPLGFCMLKEDELDQLFVSAQARGSGVANALMVDAEARLAAKGVQTAWLSCAIGNDRAARFYAKNGWHNTGRFLTAVETTSGPFELEVWRFEKRLMA</sequence>
<dbReference type="AlphaFoldDB" id="A0A3S0RK68"/>
<dbReference type="PANTHER" id="PTHR43877:SF2">
    <property type="entry name" value="AMINOALKYLPHOSPHONATE N-ACETYLTRANSFERASE-RELATED"/>
    <property type="match status" value="1"/>
</dbReference>
<comment type="caution">
    <text evidence="4">The sequence shown here is derived from an EMBL/GenBank/DDBJ whole genome shotgun (WGS) entry which is preliminary data.</text>
</comment>
<dbReference type="RefSeq" id="WP_126685119.1">
    <property type="nucleotide sequence ID" value="NZ_RYYV01000008.1"/>
</dbReference>
<evidence type="ECO:0000259" key="3">
    <source>
        <dbReference type="PROSITE" id="PS51186"/>
    </source>
</evidence>
<dbReference type="PANTHER" id="PTHR43877">
    <property type="entry name" value="AMINOALKYLPHOSPHONATE N-ACETYLTRANSFERASE-RELATED-RELATED"/>
    <property type="match status" value="1"/>
</dbReference>
<dbReference type="InterPro" id="IPR016181">
    <property type="entry name" value="Acyl_CoA_acyltransferase"/>
</dbReference>
<dbReference type="Pfam" id="PF00583">
    <property type="entry name" value="Acetyltransf_1"/>
    <property type="match status" value="1"/>
</dbReference>
<dbReference type="GO" id="GO:0016747">
    <property type="term" value="F:acyltransferase activity, transferring groups other than amino-acyl groups"/>
    <property type="evidence" value="ECO:0007669"/>
    <property type="project" value="InterPro"/>
</dbReference>
<evidence type="ECO:0000313" key="4">
    <source>
        <dbReference type="EMBL" id="RUL74923.1"/>
    </source>
</evidence>
<protein>
    <submittedName>
        <fullName evidence="4">GNAT family N-acetyltransferase</fullName>
    </submittedName>
</protein>
<gene>
    <name evidence="4" type="ORF">EKH80_12645</name>
</gene>
<dbReference type="InterPro" id="IPR000182">
    <property type="entry name" value="GNAT_dom"/>
</dbReference>
<dbReference type="PROSITE" id="PS51186">
    <property type="entry name" value="GNAT"/>
    <property type="match status" value="1"/>
</dbReference>
<keyword evidence="2" id="KW-0012">Acyltransferase</keyword>
<dbReference type="Gene3D" id="3.40.630.30">
    <property type="match status" value="1"/>
</dbReference>
<reference evidence="4 5" key="1">
    <citation type="submission" date="2018-12" db="EMBL/GenBank/DDBJ databases">
        <title>Dyella dinghuensis sp. nov. DHOA06 and Dyella choica sp. nov. 4M-K27, isolated from forest soil.</title>
        <authorList>
            <person name="Qiu L.-H."/>
            <person name="Gao Z.-H."/>
        </authorList>
    </citation>
    <scope>NUCLEOTIDE SEQUENCE [LARGE SCALE GENOMIC DNA]</scope>
    <source>
        <strain evidence="4 5">4M-K27</strain>
    </source>
</reference>
<evidence type="ECO:0000256" key="2">
    <source>
        <dbReference type="ARBA" id="ARBA00023315"/>
    </source>
</evidence>
<accession>A0A3S0RK68</accession>
<dbReference type="Proteomes" id="UP000274358">
    <property type="component" value="Unassembled WGS sequence"/>
</dbReference>
<dbReference type="InterPro" id="IPR050832">
    <property type="entry name" value="Bact_Acetyltransf"/>
</dbReference>